<evidence type="ECO:0000259" key="1">
    <source>
        <dbReference type="Pfam" id="PF06742"/>
    </source>
</evidence>
<dbReference type="STRING" id="632772.ROP_42020"/>
<dbReference type="AlphaFoldDB" id="C1B9U6"/>
<dbReference type="HOGENOM" id="CLU_027269_1_1_11"/>
<dbReference type="Gene3D" id="2.60.40.1610">
    <property type="entry name" value="Domain of unknown function DUF1254"/>
    <property type="match status" value="1"/>
</dbReference>
<dbReference type="SUPFAM" id="SSF160935">
    <property type="entry name" value="VPA0735-like"/>
    <property type="match status" value="1"/>
</dbReference>
<protein>
    <recommendedName>
        <fullName evidence="5">DUF1254 domain-containing protein</fullName>
    </recommendedName>
</protein>
<reference evidence="3 4" key="1">
    <citation type="submission" date="2009-03" db="EMBL/GenBank/DDBJ databases">
        <title>Comparison of the complete genome sequences of Rhodococcus erythropolis PR4 and Rhodococcus opacus B4.</title>
        <authorList>
            <person name="Takarada H."/>
            <person name="Sekine M."/>
            <person name="Hosoyama A."/>
            <person name="Yamada R."/>
            <person name="Fujisawa T."/>
            <person name="Omata S."/>
            <person name="Shimizu A."/>
            <person name="Tsukatani N."/>
            <person name="Tanikawa S."/>
            <person name="Fujita N."/>
            <person name="Harayama S."/>
        </authorList>
    </citation>
    <scope>NUCLEOTIDE SEQUENCE [LARGE SCALE GENOMIC DNA]</scope>
    <source>
        <strain evidence="3 4">B4</strain>
    </source>
</reference>
<proteinExistence type="predicted"/>
<dbReference type="PANTHER" id="PTHR36509:SF2">
    <property type="entry name" value="BLL3101 PROTEIN"/>
    <property type="match status" value="1"/>
</dbReference>
<dbReference type="PANTHER" id="PTHR36509">
    <property type="entry name" value="BLL3101 PROTEIN"/>
    <property type="match status" value="1"/>
</dbReference>
<dbReference type="Pfam" id="PF06863">
    <property type="entry name" value="DUF1254"/>
    <property type="match status" value="1"/>
</dbReference>
<organism evidence="3 4">
    <name type="scientific">Rhodococcus opacus (strain B4)</name>
    <dbReference type="NCBI Taxonomy" id="632772"/>
    <lineage>
        <taxon>Bacteria</taxon>
        <taxon>Bacillati</taxon>
        <taxon>Actinomycetota</taxon>
        <taxon>Actinomycetes</taxon>
        <taxon>Mycobacteriales</taxon>
        <taxon>Nocardiaceae</taxon>
        <taxon>Rhodococcus</taxon>
    </lineage>
</organism>
<dbReference type="InterPro" id="IPR010621">
    <property type="entry name" value="DUF1214"/>
</dbReference>
<dbReference type="Proteomes" id="UP000002212">
    <property type="component" value="Chromosome"/>
</dbReference>
<sequence length="458" mass="49263">MVAWTETAGQERVVGIQLQELAAKAWVYGFPLVFDLDQVNRFVAEGMGSLEAAPFNCFSHARSLAGPRDTFVSVNNDTIYSIAQIDLGHGPQLLSVPDAEGAYYVLQFVDAWTDNFAYVGKRATGTAAGRFLLTGPGWSGEVPDGATQIAFPTAVGTIVGRWACDGEDDLERVKGLQSALTLEPFGDQEPAEGLPVPDPNVPEELRFWEKLRVYSQAYPPAAQDLVAQQAFAPLGLLETGPSPYLEAPPDLASVLTAGAESGRQSLTAALKSGAGAAVVNGWQLMYHAFDYNDDFFEVGTVNSPEWRIDDRSKALGLRAAAAMAGLWGNHGYEAAYAPIYHDSDGNELSGEHTYTLTFAPTPPVDAFWSITMYDLPEFFLAGNPLDRYSIGDRTPGLVFDGDGSLTITLGATAPADPVARANWLPTPQAGFRPMLRMYSPKPEVFDGTFALPPIVKVG</sequence>
<dbReference type="Gene3D" id="2.60.120.600">
    <property type="entry name" value="Domain of unknown function DUF1214, C-terminal domain"/>
    <property type="match status" value="1"/>
</dbReference>
<dbReference type="InterPro" id="IPR037050">
    <property type="entry name" value="DUF1254_sf"/>
</dbReference>
<name>C1B9U6_RHOOB</name>
<evidence type="ECO:0008006" key="5">
    <source>
        <dbReference type="Google" id="ProtNLM"/>
    </source>
</evidence>
<dbReference type="PATRIC" id="fig|632772.20.peg.4403"/>
<gene>
    <name evidence="3" type="ordered locus">ROP_42020</name>
</gene>
<feature type="domain" description="DUF1254" evidence="2">
    <location>
        <begin position="55"/>
        <end position="184"/>
    </location>
</feature>
<evidence type="ECO:0000313" key="3">
    <source>
        <dbReference type="EMBL" id="BAH52449.1"/>
    </source>
</evidence>
<dbReference type="InterPro" id="IPR010679">
    <property type="entry name" value="DUF1254"/>
</dbReference>
<dbReference type="EMBL" id="AP011115">
    <property type="protein sequence ID" value="BAH52449.1"/>
    <property type="molecule type" value="Genomic_DNA"/>
</dbReference>
<accession>C1B9U6</accession>
<dbReference type="InterPro" id="IPR037049">
    <property type="entry name" value="DUF1214_C_sf"/>
</dbReference>
<feature type="domain" description="DUF1214" evidence="1">
    <location>
        <begin position="333"/>
        <end position="441"/>
    </location>
</feature>
<evidence type="ECO:0000313" key="4">
    <source>
        <dbReference type="Proteomes" id="UP000002212"/>
    </source>
</evidence>
<dbReference type="Pfam" id="PF06742">
    <property type="entry name" value="DUF1214"/>
    <property type="match status" value="1"/>
</dbReference>
<evidence type="ECO:0000259" key="2">
    <source>
        <dbReference type="Pfam" id="PF06863"/>
    </source>
</evidence>
<dbReference type="KEGG" id="rop:ROP_42020"/>